<proteinExistence type="predicted"/>
<protein>
    <submittedName>
        <fullName evidence="2">Uncharacterized protein</fullName>
    </submittedName>
</protein>
<keyword evidence="1" id="KW-0812">Transmembrane</keyword>
<evidence type="ECO:0000313" key="3">
    <source>
        <dbReference type="Proteomes" id="UP000325395"/>
    </source>
</evidence>
<keyword evidence="1" id="KW-0472">Membrane</keyword>
<dbReference type="Proteomes" id="UP000325395">
    <property type="component" value="Unassembled WGS sequence"/>
</dbReference>
<keyword evidence="3" id="KW-1185">Reference proteome</keyword>
<dbReference type="EMBL" id="ML735718">
    <property type="protein sequence ID" value="KAE8419343.1"/>
    <property type="molecule type" value="Genomic_DNA"/>
</dbReference>
<evidence type="ECO:0000256" key="1">
    <source>
        <dbReference type="SAM" id="Phobius"/>
    </source>
</evidence>
<accession>A0ABQ6WRX2</accession>
<evidence type="ECO:0000313" key="2">
    <source>
        <dbReference type="EMBL" id="KAE8419343.1"/>
    </source>
</evidence>
<name>A0ABQ6WRX2_9EURO</name>
<keyword evidence="1" id="KW-1133">Transmembrane helix</keyword>
<organism evidence="2 3">
    <name type="scientific">Aspergillus pseudocaelatus</name>
    <dbReference type="NCBI Taxonomy" id="1825620"/>
    <lineage>
        <taxon>Eukaryota</taxon>
        <taxon>Fungi</taxon>
        <taxon>Dikarya</taxon>
        <taxon>Ascomycota</taxon>
        <taxon>Pezizomycotina</taxon>
        <taxon>Eurotiomycetes</taxon>
        <taxon>Eurotiomycetidae</taxon>
        <taxon>Eurotiales</taxon>
        <taxon>Aspergillaceae</taxon>
        <taxon>Aspergillus</taxon>
        <taxon>Aspergillus subgen. Circumdati</taxon>
    </lineage>
</organism>
<sequence>MLAKQDVVDWRTMLVMILTMLNVHFSTTDQSILVLLLPRRRTPFPNNPLFIPMPIILFHLPLDASTIAIYKCCYINQSQF</sequence>
<reference evidence="2 3" key="1">
    <citation type="submission" date="2019-04" db="EMBL/GenBank/DDBJ databases">
        <authorList>
            <consortium name="DOE Joint Genome Institute"/>
            <person name="Mondo S."/>
            <person name="Kjaerbolling I."/>
            <person name="Vesth T."/>
            <person name="Frisvad J.C."/>
            <person name="Nybo J.L."/>
            <person name="Theobald S."/>
            <person name="Kildgaard S."/>
            <person name="Isbrandt T."/>
            <person name="Kuo A."/>
            <person name="Sato A."/>
            <person name="Lyhne E.K."/>
            <person name="Kogle M.E."/>
            <person name="Wiebenga A."/>
            <person name="Kun R.S."/>
            <person name="Lubbers R.J."/>
            <person name="Makela M.R."/>
            <person name="Barry K."/>
            <person name="Chovatia M."/>
            <person name="Clum A."/>
            <person name="Daum C."/>
            <person name="Haridas S."/>
            <person name="He G."/>
            <person name="LaButti K."/>
            <person name="Lipzen A."/>
            <person name="Riley R."/>
            <person name="Salamov A."/>
            <person name="Simmons B.A."/>
            <person name="Magnuson J.K."/>
            <person name="Henrissat B."/>
            <person name="Mortensen U.H."/>
            <person name="Larsen T.O."/>
            <person name="Devries R.P."/>
            <person name="Grigoriev I.V."/>
            <person name="Machida M."/>
            <person name="Baker S.E."/>
            <person name="Andersen M.R."/>
            <person name="Cantor M.N."/>
            <person name="Hua S.X."/>
        </authorList>
    </citation>
    <scope>NUCLEOTIDE SEQUENCE [LARGE SCALE GENOMIC DNA]</scope>
    <source>
        <strain evidence="2 3">CBS 117616</strain>
    </source>
</reference>
<gene>
    <name evidence="2" type="ORF">BDV36DRAFT_140235</name>
</gene>
<feature type="transmembrane region" description="Helical" evidence="1">
    <location>
        <begin position="12"/>
        <end position="37"/>
    </location>
</feature>